<feature type="domain" description="HTH gntR-type" evidence="4">
    <location>
        <begin position="1"/>
        <end position="68"/>
    </location>
</feature>
<dbReference type="SMART" id="SM00345">
    <property type="entry name" value="HTH_GNTR"/>
    <property type="match status" value="1"/>
</dbReference>
<dbReference type="PANTHER" id="PTHR44846:SF1">
    <property type="entry name" value="MANNOSYL-D-GLYCERATE TRANSPORT_METABOLISM SYSTEM REPRESSOR MNGR-RELATED"/>
    <property type="match status" value="1"/>
</dbReference>
<dbReference type="Pfam" id="PF00392">
    <property type="entry name" value="GntR"/>
    <property type="match status" value="1"/>
</dbReference>
<gene>
    <name evidence="5" type="ORF">AO703_06320</name>
</gene>
<dbReference type="GO" id="GO:0003677">
    <property type="term" value="F:DNA binding"/>
    <property type="evidence" value="ECO:0007669"/>
    <property type="project" value="UniProtKB-KW"/>
</dbReference>
<accession>A0A806X3P6</accession>
<dbReference type="EMBL" id="CP012871">
    <property type="protein sequence ID" value="ALR75928.1"/>
    <property type="molecule type" value="Genomic_DNA"/>
</dbReference>
<dbReference type="GO" id="GO:0045892">
    <property type="term" value="P:negative regulation of DNA-templated transcription"/>
    <property type="evidence" value="ECO:0007669"/>
    <property type="project" value="TreeGrafter"/>
</dbReference>
<name>A0A806X3P6_9ENTR</name>
<evidence type="ECO:0000259" key="4">
    <source>
        <dbReference type="PROSITE" id="PS50949"/>
    </source>
</evidence>
<sequence length="232" mass="26738">MIFQQIAKLLKTEINSDSYNVGDLLPSEVELSLRYNVSRNTLRKALDILKCEGIIQRKHGSGTFIRKKIFTAHIEQMNSFSEIAYKNGKETSSQIMKFELQPASQAISDALNLTSGELVYYVKRLRFIEDKPAQLEETWLSVSRFPDLTISHMRKSKFSYIEKECNTKIIGTFETFIPTFPSAEIASILHISIKDPILKIQTQALDNSHSPLDYSILHCNIFEFQVKYFFPR</sequence>
<dbReference type="SUPFAM" id="SSF46785">
    <property type="entry name" value="Winged helix' DNA-binding domain"/>
    <property type="match status" value="1"/>
</dbReference>
<reference evidence="6" key="1">
    <citation type="submission" date="2015-10" db="EMBL/GenBank/DDBJ databases">
        <title>Complete Genome Sequencing of Klebsiella sp. strain G5.</title>
        <authorList>
            <person name="Chan K.-G."/>
            <person name="Chen J.-W."/>
        </authorList>
    </citation>
    <scope>NUCLEOTIDE SEQUENCE [LARGE SCALE GENOMIC DNA]</scope>
    <source>
        <strain evidence="6">G5</strain>
    </source>
</reference>
<keyword evidence="2" id="KW-0238">DNA-binding</keyword>
<dbReference type="PROSITE" id="PS50949">
    <property type="entry name" value="HTH_GNTR"/>
    <property type="match status" value="1"/>
</dbReference>
<dbReference type="InterPro" id="IPR050679">
    <property type="entry name" value="Bact_HTH_transcr_reg"/>
</dbReference>
<dbReference type="SMART" id="SM00866">
    <property type="entry name" value="UTRA"/>
    <property type="match status" value="1"/>
</dbReference>
<dbReference type="Pfam" id="PF07702">
    <property type="entry name" value="UTRA"/>
    <property type="match status" value="1"/>
</dbReference>
<dbReference type="PANTHER" id="PTHR44846">
    <property type="entry name" value="MANNOSYL-D-GLYCERATE TRANSPORT/METABOLISM SYSTEM REPRESSOR MNGR-RELATED"/>
    <property type="match status" value="1"/>
</dbReference>
<dbReference type="GO" id="GO:0003700">
    <property type="term" value="F:DNA-binding transcription factor activity"/>
    <property type="evidence" value="ECO:0007669"/>
    <property type="project" value="InterPro"/>
</dbReference>
<proteinExistence type="predicted"/>
<dbReference type="InterPro" id="IPR011663">
    <property type="entry name" value="UTRA"/>
</dbReference>
<evidence type="ECO:0000313" key="6">
    <source>
        <dbReference type="Proteomes" id="UP000069162"/>
    </source>
</evidence>
<dbReference type="OrthoDB" id="6626198at2"/>
<keyword evidence="3" id="KW-0804">Transcription</keyword>
<dbReference type="Gene3D" id="1.10.10.10">
    <property type="entry name" value="Winged helix-like DNA-binding domain superfamily/Winged helix DNA-binding domain"/>
    <property type="match status" value="1"/>
</dbReference>
<dbReference type="InterPro" id="IPR000524">
    <property type="entry name" value="Tscrpt_reg_HTH_GntR"/>
</dbReference>
<dbReference type="SUPFAM" id="SSF64288">
    <property type="entry name" value="Chorismate lyase-like"/>
    <property type="match status" value="1"/>
</dbReference>
<dbReference type="AlphaFoldDB" id="A0A806X3P6"/>
<dbReference type="Proteomes" id="UP000069162">
    <property type="component" value="Chromosome"/>
</dbReference>
<dbReference type="CDD" id="cd07377">
    <property type="entry name" value="WHTH_GntR"/>
    <property type="match status" value="1"/>
</dbReference>
<dbReference type="Gene3D" id="3.40.1410.10">
    <property type="entry name" value="Chorismate lyase-like"/>
    <property type="match status" value="1"/>
</dbReference>
<dbReference type="InterPro" id="IPR028978">
    <property type="entry name" value="Chorismate_lyase_/UTRA_dom_sf"/>
</dbReference>
<dbReference type="PRINTS" id="PR00035">
    <property type="entry name" value="HTHGNTR"/>
</dbReference>
<dbReference type="InterPro" id="IPR036390">
    <property type="entry name" value="WH_DNA-bd_sf"/>
</dbReference>
<dbReference type="InterPro" id="IPR036388">
    <property type="entry name" value="WH-like_DNA-bd_sf"/>
</dbReference>
<organism evidence="5 6">
    <name type="scientific">[Enterobacter] lignolyticus</name>
    <dbReference type="NCBI Taxonomy" id="1334193"/>
    <lineage>
        <taxon>Bacteria</taxon>
        <taxon>Pseudomonadati</taxon>
        <taxon>Pseudomonadota</taxon>
        <taxon>Gammaproteobacteria</taxon>
        <taxon>Enterobacterales</taxon>
        <taxon>Enterobacteriaceae</taxon>
        <taxon>Pluralibacter</taxon>
    </lineage>
</organism>
<keyword evidence="1" id="KW-0805">Transcription regulation</keyword>
<evidence type="ECO:0000256" key="2">
    <source>
        <dbReference type="ARBA" id="ARBA00023125"/>
    </source>
</evidence>
<dbReference type="KEGG" id="kle:AO703_06320"/>
<evidence type="ECO:0000256" key="3">
    <source>
        <dbReference type="ARBA" id="ARBA00023163"/>
    </source>
</evidence>
<dbReference type="RefSeq" id="WP_062740645.1">
    <property type="nucleotide sequence ID" value="NZ_CP012871.1"/>
</dbReference>
<evidence type="ECO:0000313" key="5">
    <source>
        <dbReference type="EMBL" id="ALR75928.1"/>
    </source>
</evidence>
<protein>
    <submittedName>
        <fullName evidence="5">GntR family transcriptional regulator</fullName>
    </submittedName>
</protein>
<evidence type="ECO:0000256" key="1">
    <source>
        <dbReference type="ARBA" id="ARBA00023015"/>
    </source>
</evidence>